<dbReference type="EMBL" id="JYJB01000008">
    <property type="protein sequence ID" value="KJL48143.1"/>
    <property type="molecule type" value="Genomic_DNA"/>
</dbReference>
<proteinExistence type="predicted"/>
<evidence type="ECO:0000313" key="2">
    <source>
        <dbReference type="Proteomes" id="UP000033900"/>
    </source>
</evidence>
<dbReference type="OrthoDB" id="5079619at2"/>
<dbReference type="PATRIC" id="fig|273678.4.peg.1776"/>
<accession>A0A0M2HUK4</accession>
<protein>
    <submittedName>
        <fullName evidence="1">Uncharacterized protein</fullName>
    </submittedName>
</protein>
<dbReference type="AlphaFoldDB" id="A0A0M2HUK4"/>
<gene>
    <name evidence="1" type="ORF">RS84_01772</name>
</gene>
<reference evidence="1 2" key="1">
    <citation type="submission" date="2015-02" db="EMBL/GenBank/DDBJ databases">
        <title>Draft genome sequences of ten Microbacterium spp. with emphasis on heavy metal contaminated environments.</title>
        <authorList>
            <person name="Corretto E."/>
        </authorList>
    </citation>
    <scope>NUCLEOTIDE SEQUENCE [LARGE SCALE GENOMIC DNA]</scope>
    <source>
        <strain evidence="1 2">SA35</strain>
    </source>
</reference>
<dbReference type="Proteomes" id="UP000033900">
    <property type="component" value="Unassembled WGS sequence"/>
</dbReference>
<organism evidence="1 2">
    <name type="scientific">Microbacterium hydrocarbonoxydans</name>
    <dbReference type="NCBI Taxonomy" id="273678"/>
    <lineage>
        <taxon>Bacteria</taxon>
        <taxon>Bacillati</taxon>
        <taxon>Actinomycetota</taxon>
        <taxon>Actinomycetes</taxon>
        <taxon>Micrococcales</taxon>
        <taxon>Microbacteriaceae</taxon>
        <taxon>Microbacterium</taxon>
    </lineage>
</organism>
<keyword evidence="2" id="KW-1185">Reference proteome</keyword>
<sequence length="144" mass="14669">MTAVLSRRGVLGAGAVAVGVGLASGGLPASAATSIHSSAAASASAVQVDPLLPVRSLFTGREGVEFVGFSPWSEHRLVLVEVGDLTGAGDAEHRFRLAFTTDAGARDGIYRILKDGAIVASLFLAAVTDAPILEAIVDRREEGA</sequence>
<dbReference type="RefSeq" id="WP_045257384.1">
    <property type="nucleotide sequence ID" value="NZ_JYJB01000008.1"/>
</dbReference>
<evidence type="ECO:0000313" key="1">
    <source>
        <dbReference type="EMBL" id="KJL48143.1"/>
    </source>
</evidence>
<dbReference type="STRING" id="273678.RS84_01772"/>
<comment type="caution">
    <text evidence="1">The sequence shown here is derived from an EMBL/GenBank/DDBJ whole genome shotgun (WGS) entry which is preliminary data.</text>
</comment>
<dbReference type="InterPro" id="IPR006311">
    <property type="entry name" value="TAT_signal"/>
</dbReference>
<name>A0A0M2HUK4_9MICO</name>
<dbReference type="PROSITE" id="PS51318">
    <property type="entry name" value="TAT"/>
    <property type="match status" value="1"/>
</dbReference>